<protein>
    <recommendedName>
        <fullName evidence="3">Ubiquitin-like domain-containing protein</fullName>
    </recommendedName>
</protein>
<organism evidence="1 2">
    <name type="scientific">Dunaliella salina</name>
    <name type="common">Green alga</name>
    <name type="synonym">Protococcus salinus</name>
    <dbReference type="NCBI Taxonomy" id="3046"/>
    <lineage>
        <taxon>Eukaryota</taxon>
        <taxon>Viridiplantae</taxon>
        <taxon>Chlorophyta</taxon>
        <taxon>core chlorophytes</taxon>
        <taxon>Chlorophyceae</taxon>
        <taxon>CS clade</taxon>
        <taxon>Chlamydomonadales</taxon>
        <taxon>Dunaliellaceae</taxon>
        <taxon>Dunaliella</taxon>
    </lineage>
</organism>
<accession>A0ABQ7G293</accession>
<proteinExistence type="predicted"/>
<gene>
    <name evidence="1" type="ORF">DUNSADRAFT_17176</name>
</gene>
<dbReference type="Proteomes" id="UP000815325">
    <property type="component" value="Unassembled WGS sequence"/>
</dbReference>
<dbReference type="EMBL" id="MU070255">
    <property type="protein sequence ID" value="KAF5828724.1"/>
    <property type="molecule type" value="Genomic_DNA"/>
</dbReference>
<evidence type="ECO:0008006" key="3">
    <source>
        <dbReference type="Google" id="ProtNLM"/>
    </source>
</evidence>
<reference evidence="1" key="1">
    <citation type="submission" date="2017-08" db="EMBL/GenBank/DDBJ databases">
        <authorList>
            <person name="Polle J.E."/>
            <person name="Barry K."/>
            <person name="Cushman J."/>
            <person name="Schmutz J."/>
            <person name="Tran D."/>
            <person name="Hathwaick L.T."/>
            <person name="Yim W.C."/>
            <person name="Jenkins J."/>
            <person name="Mckie-Krisberg Z.M."/>
            <person name="Prochnik S."/>
            <person name="Lindquist E."/>
            <person name="Dockter R.B."/>
            <person name="Adam C."/>
            <person name="Molina H."/>
            <person name="Bunkerborg J."/>
            <person name="Jin E."/>
            <person name="Buchheim M."/>
            <person name="Magnuson J."/>
        </authorList>
    </citation>
    <scope>NUCLEOTIDE SEQUENCE</scope>
    <source>
        <strain evidence="1">CCAP 19/18</strain>
    </source>
</reference>
<evidence type="ECO:0000313" key="2">
    <source>
        <dbReference type="Proteomes" id="UP000815325"/>
    </source>
</evidence>
<evidence type="ECO:0000313" key="1">
    <source>
        <dbReference type="EMBL" id="KAF5828724.1"/>
    </source>
</evidence>
<comment type="caution">
    <text evidence="1">The sequence shown here is derived from an EMBL/GenBank/DDBJ whole genome shotgun (WGS) entry which is preliminary data.</text>
</comment>
<name>A0ABQ7G293_DUNSA</name>
<sequence>MSSAIPSPSQPLPDKFNFTVKLLGAGVDGTTVPVRVKSTGTVADVITQAVHNLHAMSGPPISFANLRVTGLFSESGRMLAPGYRLHSQNQVPFIKDGATLTLKVFY</sequence>
<keyword evidence="2" id="KW-1185">Reference proteome</keyword>